<gene>
    <name evidence="3" type="ORF">H9779_06930</name>
</gene>
<sequence>MKRPPLIIPETVDVPQARRHTLSNGVNLYAIPSEEFEVLRFTFVFRAGTVVQRVPFSASSTLNMLSEGSERMTARQIAERLDFYGSNFEVNMDRDFVYVTFNTLSKFFTPTLEVAEQILLHPIFPEEELASYREKRKQGLAIERMKVDTIVRENFGKALFGEKHPYGITYPESAYDTLTRNDLTDLYRNRYTADNALIVCSGRIDDQVLKALCSLGEQLPRSGSGAGIEFPKGESTPYRFTQRADAVQSSIRVGRLLFPRTHPDFIGMQVVATVLGGYFGSRLMQNLREEHGYTYGVGSAMINFEQAGYLAVATQVGTEVTASALQEIYREIERLRTEPVSEDELSLVKNIMIGEIMRVLDGPFGIADVTIENILCGKDNEAVTEGVRQIRATTPDDVLRLAQKYLRHEDLITAVAGPQNPLPSWNNP</sequence>
<dbReference type="InterPro" id="IPR011765">
    <property type="entry name" value="Pept_M16_N"/>
</dbReference>
<reference evidence="3" key="1">
    <citation type="journal article" date="2021" name="PeerJ">
        <title>Extensive microbial diversity within the chicken gut microbiome revealed by metagenomics and culture.</title>
        <authorList>
            <person name="Gilroy R."/>
            <person name="Ravi A."/>
            <person name="Getino M."/>
            <person name="Pursley I."/>
            <person name="Horton D.L."/>
            <person name="Alikhan N.F."/>
            <person name="Baker D."/>
            <person name="Gharbi K."/>
            <person name="Hall N."/>
            <person name="Watson M."/>
            <person name="Adriaenssens E.M."/>
            <person name="Foster-Nyarko E."/>
            <person name="Jarju S."/>
            <person name="Secka A."/>
            <person name="Antonio M."/>
            <person name="Oren A."/>
            <person name="Chaudhuri R.R."/>
            <person name="La Ragione R."/>
            <person name="Hildebrand F."/>
            <person name="Pallen M.J."/>
        </authorList>
    </citation>
    <scope>NUCLEOTIDE SEQUENCE</scope>
    <source>
        <strain evidence="3">CHK169-11906</strain>
    </source>
</reference>
<feature type="domain" description="Peptidase M16 C-terminal" evidence="2">
    <location>
        <begin position="178"/>
        <end position="351"/>
    </location>
</feature>
<protein>
    <submittedName>
        <fullName evidence="3">Insulinase family protein</fullName>
    </submittedName>
</protein>
<evidence type="ECO:0000313" key="3">
    <source>
        <dbReference type="EMBL" id="HJA99310.1"/>
    </source>
</evidence>
<dbReference type="Gene3D" id="3.30.830.10">
    <property type="entry name" value="Metalloenzyme, LuxS/M16 peptidase-like"/>
    <property type="match status" value="2"/>
</dbReference>
<dbReference type="SUPFAM" id="SSF63411">
    <property type="entry name" value="LuxS/MPP-like metallohydrolase"/>
    <property type="match status" value="2"/>
</dbReference>
<accession>A0A9D2L4U3</accession>
<reference evidence="3" key="2">
    <citation type="submission" date="2021-04" db="EMBL/GenBank/DDBJ databases">
        <authorList>
            <person name="Gilroy R."/>
        </authorList>
    </citation>
    <scope>NUCLEOTIDE SEQUENCE</scope>
    <source>
        <strain evidence="3">CHK169-11906</strain>
    </source>
</reference>
<dbReference type="InterPro" id="IPR050361">
    <property type="entry name" value="MPP/UQCRC_Complex"/>
</dbReference>
<name>A0A9D2L4U3_9BACT</name>
<organism evidence="3 4">
    <name type="scientific">Candidatus Alistipes avicola</name>
    <dbReference type="NCBI Taxonomy" id="2838432"/>
    <lineage>
        <taxon>Bacteria</taxon>
        <taxon>Pseudomonadati</taxon>
        <taxon>Bacteroidota</taxon>
        <taxon>Bacteroidia</taxon>
        <taxon>Bacteroidales</taxon>
        <taxon>Rikenellaceae</taxon>
        <taxon>Alistipes</taxon>
    </lineage>
</organism>
<comment type="caution">
    <text evidence="3">The sequence shown here is derived from an EMBL/GenBank/DDBJ whole genome shotgun (WGS) entry which is preliminary data.</text>
</comment>
<dbReference type="PANTHER" id="PTHR11851:SF224">
    <property type="entry name" value="PROCESSING PROTEASE"/>
    <property type="match status" value="1"/>
</dbReference>
<dbReference type="InterPro" id="IPR011249">
    <property type="entry name" value="Metalloenz_LuxS/M16"/>
</dbReference>
<proteinExistence type="predicted"/>
<dbReference type="InterPro" id="IPR007863">
    <property type="entry name" value="Peptidase_M16_C"/>
</dbReference>
<dbReference type="Proteomes" id="UP000824259">
    <property type="component" value="Unassembled WGS sequence"/>
</dbReference>
<evidence type="ECO:0000259" key="1">
    <source>
        <dbReference type="Pfam" id="PF00675"/>
    </source>
</evidence>
<dbReference type="Pfam" id="PF05193">
    <property type="entry name" value="Peptidase_M16_C"/>
    <property type="match status" value="1"/>
</dbReference>
<evidence type="ECO:0000313" key="4">
    <source>
        <dbReference type="Proteomes" id="UP000824259"/>
    </source>
</evidence>
<dbReference type="PANTHER" id="PTHR11851">
    <property type="entry name" value="METALLOPROTEASE"/>
    <property type="match status" value="1"/>
</dbReference>
<dbReference type="AlphaFoldDB" id="A0A9D2L4U3"/>
<dbReference type="Pfam" id="PF00675">
    <property type="entry name" value="Peptidase_M16"/>
    <property type="match status" value="1"/>
</dbReference>
<dbReference type="GO" id="GO:0046872">
    <property type="term" value="F:metal ion binding"/>
    <property type="evidence" value="ECO:0007669"/>
    <property type="project" value="InterPro"/>
</dbReference>
<dbReference type="EMBL" id="DWYR01000021">
    <property type="protein sequence ID" value="HJA99310.1"/>
    <property type="molecule type" value="Genomic_DNA"/>
</dbReference>
<evidence type="ECO:0000259" key="2">
    <source>
        <dbReference type="Pfam" id="PF05193"/>
    </source>
</evidence>
<feature type="domain" description="Peptidase M16 N-terminal" evidence="1">
    <location>
        <begin position="63"/>
        <end position="161"/>
    </location>
</feature>